<evidence type="ECO:0000256" key="11">
    <source>
        <dbReference type="PROSITE-ProRule" id="PRU00742"/>
    </source>
</evidence>
<dbReference type="PANTHER" id="PTHR43782">
    <property type="entry name" value="ARGINASE"/>
    <property type="match status" value="1"/>
</dbReference>
<comment type="catalytic activity">
    <reaction evidence="8 13">
        <text>L-arginine + H2O = urea + L-ornithine</text>
        <dbReference type="Rhea" id="RHEA:20569"/>
        <dbReference type="ChEBI" id="CHEBI:15377"/>
        <dbReference type="ChEBI" id="CHEBI:16199"/>
        <dbReference type="ChEBI" id="CHEBI:32682"/>
        <dbReference type="ChEBI" id="CHEBI:46911"/>
        <dbReference type="EC" id="3.5.3.1"/>
    </reaction>
</comment>
<evidence type="ECO:0000256" key="9">
    <source>
        <dbReference type="NCBIfam" id="TIGR01229"/>
    </source>
</evidence>
<evidence type="ECO:0000256" key="2">
    <source>
        <dbReference type="ARBA" id="ARBA00012168"/>
    </source>
</evidence>
<dbReference type="Pfam" id="PF00491">
    <property type="entry name" value="Arginase"/>
    <property type="match status" value="1"/>
</dbReference>
<evidence type="ECO:0000256" key="13">
    <source>
        <dbReference type="RuleBase" id="RU361159"/>
    </source>
</evidence>
<dbReference type="GO" id="GO:0006525">
    <property type="term" value="P:arginine metabolic process"/>
    <property type="evidence" value="ECO:0007669"/>
    <property type="project" value="UniProtKB-KW"/>
</dbReference>
<feature type="binding site" evidence="10">
    <location>
        <position position="232"/>
    </location>
    <ligand>
        <name>Mn(2+)</name>
        <dbReference type="ChEBI" id="CHEBI:29035"/>
        <label>2</label>
    </ligand>
</feature>
<keyword evidence="7 10" id="KW-0464">Manganese</keyword>
<dbReference type="PROSITE" id="PS01053">
    <property type="entry name" value="ARGINASE_1"/>
    <property type="match status" value="1"/>
</dbReference>
<dbReference type="UniPathway" id="UPA00158">
    <property type="reaction ID" value="UER00270"/>
</dbReference>
<protein>
    <recommendedName>
        <fullName evidence="3 9">Arginase</fullName>
        <ecNumber evidence="2 9">3.5.3.1</ecNumber>
    </recommendedName>
</protein>
<dbReference type="InterPro" id="IPR014033">
    <property type="entry name" value="Arginase"/>
</dbReference>
<dbReference type="FunFam" id="3.40.800.10:FF:000012">
    <property type="entry name" value="Arginase"/>
    <property type="match status" value="1"/>
</dbReference>
<evidence type="ECO:0000256" key="5">
    <source>
        <dbReference type="ARBA" id="ARBA00022723"/>
    </source>
</evidence>
<organism evidence="14">
    <name type="scientific">uncultured Thermoleophilia bacterium</name>
    <dbReference type="NCBI Taxonomy" id="1497501"/>
    <lineage>
        <taxon>Bacteria</taxon>
        <taxon>Bacillati</taxon>
        <taxon>Actinomycetota</taxon>
        <taxon>Thermoleophilia</taxon>
        <taxon>environmental samples</taxon>
    </lineage>
</organism>
<evidence type="ECO:0000256" key="3">
    <source>
        <dbReference type="ARBA" id="ARBA00018123"/>
    </source>
</evidence>
<dbReference type="EC" id="3.5.3.1" evidence="2 9"/>
<keyword evidence="6 12" id="KW-0378">Hydrolase</keyword>
<dbReference type="SUPFAM" id="SSF52768">
    <property type="entry name" value="Arginase/deacetylase"/>
    <property type="match status" value="1"/>
</dbReference>
<dbReference type="GO" id="GO:0005737">
    <property type="term" value="C:cytoplasm"/>
    <property type="evidence" value="ECO:0007669"/>
    <property type="project" value="TreeGrafter"/>
</dbReference>
<dbReference type="InterPro" id="IPR020855">
    <property type="entry name" value="Ureohydrolase_Mn_BS"/>
</dbReference>
<accession>A0A6J4UQF0</accession>
<keyword evidence="5 10" id="KW-0479">Metal-binding</keyword>
<comment type="cofactor">
    <cofactor evidence="10 13">
        <name>Mn(2+)</name>
        <dbReference type="ChEBI" id="CHEBI:29035"/>
    </cofactor>
    <text evidence="10 13">Binds 2 manganese ions per subunit.</text>
</comment>
<dbReference type="PIRSF" id="PIRSF036979">
    <property type="entry name" value="Arginase"/>
    <property type="match status" value="1"/>
</dbReference>
<dbReference type="InterPro" id="IPR023696">
    <property type="entry name" value="Ureohydrolase_dom_sf"/>
</dbReference>
<reference evidence="14" key="1">
    <citation type="submission" date="2020-02" db="EMBL/GenBank/DDBJ databases">
        <authorList>
            <person name="Meier V. D."/>
        </authorList>
    </citation>
    <scope>NUCLEOTIDE SEQUENCE</scope>
    <source>
        <strain evidence="14">AVDCRST_MAG79</strain>
    </source>
</reference>
<evidence type="ECO:0000256" key="7">
    <source>
        <dbReference type="ARBA" id="ARBA00023211"/>
    </source>
</evidence>
<dbReference type="GO" id="GO:0000050">
    <property type="term" value="P:urea cycle"/>
    <property type="evidence" value="ECO:0007669"/>
    <property type="project" value="UniProtKB-UniPathway"/>
</dbReference>
<comment type="pathway">
    <text evidence="1">Nitrogen metabolism; urea cycle; L-ornithine and urea from L-arginine: step 1/1.</text>
</comment>
<feature type="binding site" evidence="10">
    <location>
        <position position="133"/>
    </location>
    <ligand>
        <name>Mn(2+)</name>
        <dbReference type="ChEBI" id="CHEBI:29035"/>
        <label>1</label>
    </ligand>
</feature>
<dbReference type="NCBIfam" id="TIGR01229">
    <property type="entry name" value="rocF_arginase"/>
    <property type="match status" value="1"/>
</dbReference>
<evidence type="ECO:0000256" key="6">
    <source>
        <dbReference type="ARBA" id="ARBA00022801"/>
    </source>
</evidence>
<dbReference type="AlphaFoldDB" id="A0A6J4UQF0"/>
<dbReference type="GO" id="GO:0004053">
    <property type="term" value="F:arginase activity"/>
    <property type="evidence" value="ECO:0007669"/>
    <property type="project" value="UniProtKB-UniRule"/>
</dbReference>
<proteinExistence type="inferred from homology"/>
<evidence type="ECO:0000256" key="10">
    <source>
        <dbReference type="PIRSR" id="PIRSR036979-1"/>
    </source>
</evidence>
<dbReference type="PRINTS" id="PR00116">
    <property type="entry name" value="ARGINASE"/>
</dbReference>
<dbReference type="Gene3D" id="3.40.800.10">
    <property type="entry name" value="Ureohydrolase domain"/>
    <property type="match status" value="1"/>
</dbReference>
<dbReference type="PROSITE" id="PS51409">
    <property type="entry name" value="ARGINASE_2"/>
    <property type="match status" value="1"/>
</dbReference>
<comment type="similarity">
    <text evidence="11 12">Belongs to the arginase family.</text>
</comment>
<feature type="binding site" evidence="10">
    <location>
        <position position="234"/>
    </location>
    <ligand>
        <name>Mn(2+)</name>
        <dbReference type="ChEBI" id="CHEBI:29035"/>
        <label>2</label>
    </ligand>
</feature>
<gene>
    <name evidence="14" type="ORF">AVDCRST_MAG79-3082</name>
</gene>
<dbReference type="GO" id="GO:0030145">
    <property type="term" value="F:manganese ion binding"/>
    <property type="evidence" value="ECO:0007669"/>
    <property type="project" value="TreeGrafter"/>
</dbReference>
<evidence type="ECO:0000256" key="4">
    <source>
        <dbReference type="ARBA" id="ARBA00022503"/>
    </source>
</evidence>
<dbReference type="CDD" id="cd09989">
    <property type="entry name" value="Arginase"/>
    <property type="match status" value="1"/>
</dbReference>
<evidence type="ECO:0000256" key="8">
    <source>
        <dbReference type="ARBA" id="ARBA00047391"/>
    </source>
</evidence>
<dbReference type="PANTHER" id="PTHR43782:SF3">
    <property type="entry name" value="ARGINASE"/>
    <property type="match status" value="1"/>
</dbReference>
<feature type="binding site" evidence="10">
    <location>
        <position position="104"/>
    </location>
    <ligand>
        <name>Mn(2+)</name>
        <dbReference type="ChEBI" id="CHEBI:29035"/>
        <label>1</label>
    </ligand>
</feature>
<dbReference type="InterPro" id="IPR006035">
    <property type="entry name" value="Ureohydrolase"/>
</dbReference>
<keyword evidence="4 13" id="KW-0056">Arginine metabolism</keyword>
<dbReference type="EMBL" id="CADCWC010000493">
    <property type="protein sequence ID" value="CAA9555890.1"/>
    <property type="molecule type" value="Genomic_DNA"/>
</dbReference>
<feature type="binding site" evidence="10">
    <location>
        <position position="129"/>
    </location>
    <ligand>
        <name>Mn(2+)</name>
        <dbReference type="ChEBI" id="CHEBI:29035"/>
        <label>1</label>
    </ligand>
</feature>
<sequence>MRPESPRRRVAVIGAALDLGQGRRGVDMGPSAIRYGGLVPRLEALGHDVRDRGNVVVEGVETLDVGQPEARYLTSIMRYGERLADEMVRCVASDELPLVLGGDHSLAIGVLGGLARAHGDAPGGLLWLDAHGDLNVPGTSPSGNVHGMPLAAALGYAPDHFRSDAWPLPMVSERHTTLLGVRSLDPSERSLIRSSELYVATMPEIDRHGLERCLERAIARLGEAPWVHVSLDLDVVDPRIAPGVGTPVPGGIGFREAHLAMEMLHDAGMIGSLQVVEANPILDERNATGALAVELICSALGQRIL</sequence>
<name>A0A6J4UQF0_9ACTN</name>
<evidence type="ECO:0000313" key="14">
    <source>
        <dbReference type="EMBL" id="CAA9555890.1"/>
    </source>
</evidence>
<evidence type="ECO:0000256" key="1">
    <source>
        <dbReference type="ARBA" id="ARBA00005098"/>
    </source>
</evidence>
<feature type="binding site" evidence="10">
    <location>
        <position position="131"/>
    </location>
    <ligand>
        <name>Mn(2+)</name>
        <dbReference type="ChEBI" id="CHEBI:29035"/>
        <label>1</label>
    </ligand>
</feature>
<evidence type="ECO:0000256" key="12">
    <source>
        <dbReference type="RuleBase" id="RU003684"/>
    </source>
</evidence>